<evidence type="ECO:0000313" key="3">
    <source>
        <dbReference type="EMBL" id="PRW63556.1"/>
    </source>
</evidence>
<evidence type="ECO:0000313" key="4">
    <source>
        <dbReference type="Proteomes" id="UP000239352"/>
    </source>
</evidence>
<reference evidence="3 4" key="1">
    <citation type="submission" date="2018-03" db="EMBL/GenBank/DDBJ databases">
        <title>Actinopolyspora mortivallis from Sahara, screening for active biomolecules.</title>
        <authorList>
            <person name="Selama O."/>
            <person name="Wellington E.M.H."/>
            <person name="Hacene H."/>
        </authorList>
    </citation>
    <scope>NUCLEOTIDE SEQUENCE [LARGE SCALE GENOMIC DNA]</scope>
    <source>
        <strain evidence="3 4">M5A</strain>
    </source>
</reference>
<feature type="compositionally biased region" description="Basic and acidic residues" evidence="1">
    <location>
        <begin position="11"/>
        <end position="21"/>
    </location>
</feature>
<evidence type="ECO:0000259" key="2">
    <source>
        <dbReference type="Pfam" id="PF04542"/>
    </source>
</evidence>
<dbReference type="InterPro" id="IPR013325">
    <property type="entry name" value="RNA_pol_sigma_r2"/>
</dbReference>
<gene>
    <name evidence="3" type="ORF">CEP50_09535</name>
</gene>
<dbReference type="Pfam" id="PF04542">
    <property type="entry name" value="Sigma70_r2"/>
    <property type="match status" value="1"/>
</dbReference>
<dbReference type="AlphaFoldDB" id="A0A2T0GWR5"/>
<feature type="region of interest" description="Disordered" evidence="1">
    <location>
        <begin position="143"/>
        <end position="168"/>
    </location>
</feature>
<dbReference type="InterPro" id="IPR007627">
    <property type="entry name" value="RNA_pol_sigma70_r2"/>
</dbReference>
<keyword evidence="4" id="KW-1185">Reference proteome</keyword>
<name>A0A2T0GWR5_ACTMO</name>
<dbReference type="Proteomes" id="UP000239352">
    <property type="component" value="Unassembled WGS sequence"/>
</dbReference>
<dbReference type="STRING" id="1050202.GCA_000384035_03186"/>
<evidence type="ECO:0000256" key="1">
    <source>
        <dbReference type="SAM" id="MobiDB-lite"/>
    </source>
</evidence>
<dbReference type="InParanoid" id="A0A2T0GWR5"/>
<dbReference type="Gene3D" id="1.10.1740.10">
    <property type="match status" value="1"/>
</dbReference>
<feature type="domain" description="RNA polymerase sigma-70 region 2" evidence="2">
    <location>
        <begin position="46"/>
        <end position="94"/>
    </location>
</feature>
<sequence length="168" mass="18870">MSEPAVADTTHGPERPLSDARRRSTAFKAGLIEACRAGQPWAWSKLITEYQPLVWTVARSFGLNHADSEDLCQLTWQRLHEHMHQLQTAQGVRLDRHHEPPGGHETRVQALVADPGGQRADHGPLHRRRATRRSAELWGYHEAHRTHPGPDPAQDQAVHRLTGPAARN</sequence>
<organism evidence="3 4">
    <name type="scientific">Actinopolyspora mortivallis</name>
    <dbReference type="NCBI Taxonomy" id="33906"/>
    <lineage>
        <taxon>Bacteria</taxon>
        <taxon>Bacillati</taxon>
        <taxon>Actinomycetota</taxon>
        <taxon>Actinomycetes</taxon>
        <taxon>Actinopolysporales</taxon>
        <taxon>Actinopolysporaceae</taxon>
        <taxon>Actinopolyspora</taxon>
    </lineage>
</organism>
<dbReference type="EMBL" id="PVSR01000012">
    <property type="protein sequence ID" value="PRW63556.1"/>
    <property type="molecule type" value="Genomic_DNA"/>
</dbReference>
<dbReference type="GO" id="GO:0006352">
    <property type="term" value="P:DNA-templated transcription initiation"/>
    <property type="evidence" value="ECO:0007669"/>
    <property type="project" value="InterPro"/>
</dbReference>
<proteinExistence type="predicted"/>
<accession>A0A2T0GWR5</accession>
<comment type="caution">
    <text evidence="3">The sequence shown here is derived from an EMBL/GenBank/DDBJ whole genome shotgun (WGS) entry which is preliminary data.</text>
</comment>
<dbReference type="GO" id="GO:0003700">
    <property type="term" value="F:DNA-binding transcription factor activity"/>
    <property type="evidence" value="ECO:0007669"/>
    <property type="project" value="InterPro"/>
</dbReference>
<protein>
    <recommendedName>
        <fullName evidence="2">RNA polymerase sigma-70 region 2 domain-containing protein</fullName>
    </recommendedName>
</protein>
<dbReference type="SUPFAM" id="SSF88946">
    <property type="entry name" value="Sigma2 domain of RNA polymerase sigma factors"/>
    <property type="match status" value="1"/>
</dbReference>
<feature type="region of interest" description="Disordered" evidence="1">
    <location>
        <begin position="1"/>
        <end position="21"/>
    </location>
</feature>